<dbReference type="Gene3D" id="3.40.710.10">
    <property type="entry name" value="DD-peptidase/beta-lactamase superfamily"/>
    <property type="match status" value="1"/>
</dbReference>
<evidence type="ECO:0000256" key="2">
    <source>
        <dbReference type="ARBA" id="ARBA00022729"/>
    </source>
</evidence>
<evidence type="ECO:0000256" key="3">
    <source>
        <dbReference type="ARBA" id="ARBA00022801"/>
    </source>
</evidence>
<dbReference type="AlphaFoldDB" id="A0A1F7ULA9"/>
<feature type="domain" description="Peptidoglycan binding-like" evidence="12">
    <location>
        <begin position="307"/>
        <end position="355"/>
    </location>
</feature>
<dbReference type="Gene3D" id="1.10.101.10">
    <property type="entry name" value="PGBD-like superfamily/PGBD"/>
    <property type="match status" value="1"/>
</dbReference>
<reference evidence="13 14" key="1">
    <citation type="journal article" date="2016" name="Nat. Commun.">
        <title>Thousands of microbial genomes shed light on interconnected biogeochemical processes in an aquifer system.</title>
        <authorList>
            <person name="Anantharaman K."/>
            <person name="Brown C.T."/>
            <person name="Hug L.A."/>
            <person name="Sharon I."/>
            <person name="Castelle C.J."/>
            <person name="Probst A.J."/>
            <person name="Thomas B.C."/>
            <person name="Singh A."/>
            <person name="Wilkins M.J."/>
            <person name="Karaoz U."/>
            <person name="Brodie E.L."/>
            <person name="Williams K.H."/>
            <person name="Hubbard S.S."/>
            <person name="Banfield J.F."/>
        </authorList>
    </citation>
    <scope>NUCLEOTIDE SEQUENCE [LARGE SCALE GENOMIC DNA]</scope>
</reference>
<dbReference type="GO" id="GO:0009002">
    <property type="term" value="F:serine-type D-Ala-D-Ala carboxypeptidase activity"/>
    <property type="evidence" value="ECO:0007669"/>
    <property type="project" value="InterPro"/>
</dbReference>
<keyword evidence="5" id="KW-0573">Peptidoglycan synthesis</keyword>
<evidence type="ECO:0000259" key="11">
    <source>
        <dbReference type="Pfam" id="PF00768"/>
    </source>
</evidence>
<dbReference type="InterPro" id="IPR036366">
    <property type="entry name" value="PGBDSf"/>
</dbReference>
<dbReference type="InterPro" id="IPR012338">
    <property type="entry name" value="Beta-lactam/transpept-like"/>
</dbReference>
<accession>A0A1F7ULA9</accession>
<dbReference type="PANTHER" id="PTHR21581:SF6">
    <property type="entry name" value="TRAFFICKING PROTEIN PARTICLE COMPLEX SUBUNIT 12"/>
    <property type="match status" value="1"/>
</dbReference>
<evidence type="ECO:0000256" key="5">
    <source>
        <dbReference type="ARBA" id="ARBA00022984"/>
    </source>
</evidence>
<dbReference type="InterPro" id="IPR018044">
    <property type="entry name" value="Peptidase_S11"/>
</dbReference>
<dbReference type="GO" id="GO:0006508">
    <property type="term" value="P:proteolysis"/>
    <property type="evidence" value="ECO:0007669"/>
    <property type="project" value="InterPro"/>
</dbReference>
<evidence type="ECO:0000256" key="6">
    <source>
        <dbReference type="ARBA" id="ARBA00023316"/>
    </source>
</evidence>
<keyword evidence="2 10" id="KW-0732">Signal</keyword>
<dbReference type="GO" id="GO:0071555">
    <property type="term" value="P:cell wall organization"/>
    <property type="evidence" value="ECO:0007669"/>
    <property type="project" value="UniProtKB-KW"/>
</dbReference>
<dbReference type="InterPro" id="IPR001967">
    <property type="entry name" value="Peptidase_S11_N"/>
</dbReference>
<comment type="caution">
    <text evidence="13">The sequence shown here is derived from an EMBL/GenBank/DDBJ whole genome shotgun (WGS) entry which is preliminary data.</text>
</comment>
<dbReference type="SUPFAM" id="SSF56601">
    <property type="entry name" value="beta-lactamase/transpeptidase-like"/>
    <property type="match status" value="1"/>
</dbReference>
<dbReference type="GO" id="GO:0009252">
    <property type="term" value="P:peptidoglycan biosynthetic process"/>
    <property type="evidence" value="ECO:0007669"/>
    <property type="project" value="UniProtKB-KW"/>
</dbReference>
<evidence type="ECO:0000256" key="1">
    <source>
        <dbReference type="ARBA" id="ARBA00007164"/>
    </source>
</evidence>
<evidence type="ECO:0000256" key="10">
    <source>
        <dbReference type="SAM" id="SignalP"/>
    </source>
</evidence>
<sequence>MSWRHYGSAAFVAFAFALPATAANVPVLHASSTTPSVDTSNVASLLVIDVASGKTLYKLNPDKQWSAASLTKLMTSYLFSSGRRNWASKGNIVKSDEVGGGRLGVPSGSTMTFRDLLYSAVIGSANNAANAMARQSGYGSKGFIREMNRRTGLLGMTNTAYVDASGMSPKNVSTAYDVALALDAAGANDEIQKAMVSPTYRFTVATPKKVTKTIKNTNRLLFEEPDVLVTAGKTGYLEESMYNYAVSVRPKSGDGGELAIVVFGAPARADSVDTATVLAKWAWESFAWSGTSTVPIRFNRNLGPGIRGADVKALQKWLNGNGTVIAASGPGSPGRETEKYGPLTQVAVKKFQDAHKADILVPQGREKGSGVVDFQTRAYLNTH</sequence>
<evidence type="ECO:0000256" key="9">
    <source>
        <dbReference type="RuleBase" id="RU004016"/>
    </source>
</evidence>
<dbReference type="PRINTS" id="PR00725">
    <property type="entry name" value="DADACBPTASE1"/>
</dbReference>
<keyword evidence="6" id="KW-0961">Cell wall biogenesis/degradation</keyword>
<evidence type="ECO:0008006" key="15">
    <source>
        <dbReference type="Google" id="ProtNLM"/>
    </source>
</evidence>
<keyword evidence="3" id="KW-0378">Hydrolase</keyword>
<gene>
    <name evidence="13" type="ORF">A3E39_02435</name>
</gene>
<evidence type="ECO:0000256" key="8">
    <source>
        <dbReference type="PIRSR" id="PIRSR618044-2"/>
    </source>
</evidence>
<feature type="domain" description="Peptidase S11 D-alanyl-D-alanine carboxypeptidase A N-terminal" evidence="11">
    <location>
        <begin position="34"/>
        <end position="266"/>
    </location>
</feature>
<feature type="signal peptide" evidence="10">
    <location>
        <begin position="1"/>
        <end position="22"/>
    </location>
</feature>
<feature type="chain" id="PRO_5009533067" description="Peptidase S11 D-alanyl-D-alanine carboxypeptidase A N-terminal domain-containing protein" evidence="10">
    <location>
        <begin position="23"/>
        <end position="383"/>
    </location>
</feature>
<name>A0A1F7ULA9_9BACT</name>
<dbReference type="Pfam" id="PF00768">
    <property type="entry name" value="Peptidase_S11"/>
    <property type="match status" value="1"/>
</dbReference>
<evidence type="ECO:0000256" key="4">
    <source>
        <dbReference type="ARBA" id="ARBA00022960"/>
    </source>
</evidence>
<evidence type="ECO:0000259" key="12">
    <source>
        <dbReference type="Pfam" id="PF01471"/>
    </source>
</evidence>
<dbReference type="InterPro" id="IPR036365">
    <property type="entry name" value="PGBD-like_sf"/>
</dbReference>
<dbReference type="SUPFAM" id="SSF47090">
    <property type="entry name" value="PGBD-like"/>
    <property type="match status" value="1"/>
</dbReference>
<organism evidence="13 14">
    <name type="scientific">Candidatus Uhrbacteria bacterium RIFCSPHIGHO2_12_FULL_60_25</name>
    <dbReference type="NCBI Taxonomy" id="1802399"/>
    <lineage>
        <taxon>Bacteria</taxon>
        <taxon>Candidatus Uhriibacteriota</taxon>
    </lineage>
</organism>
<dbReference type="Pfam" id="PF01471">
    <property type="entry name" value="PG_binding_1"/>
    <property type="match status" value="1"/>
</dbReference>
<proteinExistence type="inferred from homology"/>
<dbReference type="STRING" id="1802399.A3E39_02435"/>
<feature type="active site" description="Proton acceptor" evidence="7">
    <location>
        <position position="72"/>
    </location>
</feature>
<feature type="active site" description="Acyl-ester intermediate" evidence="7">
    <location>
        <position position="69"/>
    </location>
</feature>
<dbReference type="GO" id="GO:0008360">
    <property type="term" value="P:regulation of cell shape"/>
    <property type="evidence" value="ECO:0007669"/>
    <property type="project" value="UniProtKB-KW"/>
</dbReference>
<evidence type="ECO:0000256" key="7">
    <source>
        <dbReference type="PIRSR" id="PIRSR618044-1"/>
    </source>
</evidence>
<dbReference type="Proteomes" id="UP000176603">
    <property type="component" value="Unassembled WGS sequence"/>
</dbReference>
<protein>
    <recommendedName>
        <fullName evidence="15">Peptidase S11 D-alanyl-D-alanine carboxypeptidase A N-terminal domain-containing protein</fullName>
    </recommendedName>
</protein>
<keyword evidence="4" id="KW-0133">Cell shape</keyword>
<dbReference type="EMBL" id="MGEH01000018">
    <property type="protein sequence ID" value="OGL79080.1"/>
    <property type="molecule type" value="Genomic_DNA"/>
</dbReference>
<evidence type="ECO:0000313" key="14">
    <source>
        <dbReference type="Proteomes" id="UP000176603"/>
    </source>
</evidence>
<feature type="active site" evidence="7">
    <location>
        <position position="124"/>
    </location>
</feature>
<feature type="binding site" evidence="8">
    <location>
        <position position="233"/>
    </location>
    <ligand>
        <name>substrate</name>
    </ligand>
</feature>
<dbReference type="PANTHER" id="PTHR21581">
    <property type="entry name" value="D-ALANYL-D-ALANINE CARBOXYPEPTIDASE"/>
    <property type="match status" value="1"/>
</dbReference>
<comment type="similarity">
    <text evidence="1 9">Belongs to the peptidase S11 family.</text>
</comment>
<dbReference type="InterPro" id="IPR002477">
    <property type="entry name" value="Peptidoglycan-bd-like"/>
</dbReference>
<evidence type="ECO:0000313" key="13">
    <source>
        <dbReference type="EMBL" id="OGL79080.1"/>
    </source>
</evidence>